<keyword evidence="2" id="KW-1185">Reference proteome</keyword>
<evidence type="ECO:0000313" key="2">
    <source>
        <dbReference type="Proteomes" id="UP001469553"/>
    </source>
</evidence>
<reference evidence="1 2" key="1">
    <citation type="submission" date="2021-06" db="EMBL/GenBank/DDBJ databases">
        <authorList>
            <person name="Palmer J.M."/>
        </authorList>
    </citation>
    <scope>NUCLEOTIDE SEQUENCE [LARGE SCALE GENOMIC DNA]</scope>
    <source>
        <strain evidence="1 2">AS_MEX2019</strain>
        <tissue evidence="1">Muscle</tissue>
    </source>
</reference>
<comment type="caution">
    <text evidence="1">The sequence shown here is derived from an EMBL/GenBank/DDBJ whole genome shotgun (WGS) entry which is preliminary data.</text>
</comment>
<evidence type="ECO:0000313" key="1">
    <source>
        <dbReference type="EMBL" id="MEQ2292514.1"/>
    </source>
</evidence>
<gene>
    <name evidence="1" type="ORF">AMECASPLE_023892</name>
</gene>
<proteinExistence type="predicted"/>
<organism evidence="1 2">
    <name type="scientific">Ameca splendens</name>
    <dbReference type="NCBI Taxonomy" id="208324"/>
    <lineage>
        <taxon>Eukaryota</taxon>
        <taxon>Metazoa</taxon>
        <taxon>Chordata</taxon>
        <taxon>Craniata</taxon>
        <taxon>Vertebrata</taxon>
        <taxon>Euteleostomi</taxon>
        <taxon>Actinopterygii</taxon>
        <taxon>Neopterygii</taxon>
        <taxon>Teleostei</taxon>
        <taxon>Neoteleostei</taxon>
        <taxon>Acanthomorphata</taxon>
        <taxon>Ovalentaria</taxon>
        <taxon>Atherinomorphae</taxon>
        <taxon>Cyprinodontiformes</taxon>
        <taxon>Goodeidae</taxon>
        <taxon>Ameca</taxon>
    </lineage>
</organism>
<sequence>MQCQGRKPSAMTSAVTVAAHQAGKGYKVNSKQFEVNEPLQKDYSPEVKYLRQLPILPADSAQGQNMKLRGLEENSNMAAVLFFGQMRPMWSLVMLHHGMFGENQI</sequence>
<name>A0ABV0YF97_9TELE</name>
<protein>
    <submittedName>
        <fullName evidence="1">Uncharacterized protein</fullName>
    </submittedName>
</protein>
<accession>A0ABV0YF97</accession>
<dbReference type="Proteomes" id="UP001469553">
    <property type="component" value="Unassembled WGS sequence"/>
</dbReference>
<dbReference type="EMBL" id="JAHRIP010030454">
    <property type="protein sequence ID" value="MEQ2292514.1"/>
    <property type="molecule type" value="Genomic_DNA"/>
</dbReference>